<sequence>MREWFHKSTKARYIRTYKDWAIHKISKLISNHSICILLLYISIIPLAFLIYRIPNPWNEEFVKAFTWIKQITNSNIHDVYIKNLIQTIISSLTIIISLISAIYVFTYREQKSVAPSASTNSKRNRWVMLVVFCMIFNVTFGSLLVSKYSRLMKEDGYKESLLITKKVFSGDLLMLCTLLILVYLIIGLVKHLFKTMSVNKMLQDSVKDTSKLFDQIVYADRNPKFEGLLEEWYEKLHFSLESVFQNFKFAAENNMNKEFQDNIEQFEKMVIEKFKQNTGRYDIGFVLSYLIDKDGNQFLEVYRSALRSNFSLIISLMKNQQYNKGQDLVDLYFKMYIPEEQFVRLFQNNLATYIDTIDTSDERQLSIFLKGISNIPEEQTLFVNKYLIMKLITKNQLINLTNAVYSLKDYLGKHILKSSTIIILLQNLIKSIEISNYATAGFLVKFLVTNISGKDINRGLKILKKRPTLFTSIWEEQQENKNEDTFKGINEHPDYPIKINDETFDYCLRKAFILLYGQHVYSIRKKLWYVNRRGEKGTEIQLRKECNPCDYSEYIINKTKIASTKYGLLFFEDTEIMKIIYNELGVIPPNTDKEASFPKIISSLVNKLL</sequence>
<accession>A0AC61YSR8</accession>
<protein>
    <submittedName>
        <fullName evidence="1">Uncharacterized protein</fullName>
    </submittedName>
</protein>
<evidence type="ECO:0000313" key="1">
    <source>
        <dbReference type="EMBL" id="WGD98343.1"/>
    </source>
</evidence>
<proteinExistence type="predicted"/>
<reference evidence="1" key="1">
    <citation type="submission" date="2025-02" db="EMBL/GenBank/DDBJ databases">
        <title>Complete genome sequences of 52 Bacillus and Priestia strains isolated from West-African fermentations and 26 reference strains from the DSMZ collection.</title>
        <authorList>
            <person name="Wiedenbein E.S."/>
            <person name="Canoy T.S."/>
            <person name="Hui Y."/>
            <person name="Parkouda C."/>
            <person name="Dawende C."/>
            <person name="Ametefe E."/>
            <person name="Jespersen L."/>
            <person name="Nielsen D.S."/>
        </authorList>
    </citation>
    <scope>NUCLEOTIDE SEQUENCE</scope>
    <source>
        <strain evidence="1">PRO33</strain>
    </source>
</reference>
<gene>
    <name evidence="1" type="ORF">P5627_04095</name>
</gene>
<organism evidence="1 2">
    <name type="scientific">Bacillus safensis</name>
    <dbReference type="NCBI Taxonomy" id="561879"/>
    <lineage>
        <taxon>Bacteria</taxon>
        <taxon>Bacillati</taxon>
        <taxon>Bacillota</taxon>
        <taxon>Bacilli</taxon>
        <taxon>Bacillales</taxon>
        <taxon>Bacillaceae</taxon>
        <taxon>Bacillus</taxon>
    </lineage>
</organism>
<dbReference type="EMBL" id="CP121752">
    <property type="protein sequence ID" value="WGD98343.1"/>
    <property type="molecule type" value="Genomic_DNA"/>
</dbReference>
<dbReference type="Proteomes" id="UP001218488">
    <property type="component" value="Chromosome"/>
</dbReference>
<name>A0AC61YSR8_BACIA</name>
<evidence type="ECO:0000313" key="2">
    <source>
        <dbReference type="Proteomes" id="UP001218488"/>
    </source>
</evidence>